<reference evidence="1" key="2">
    <citation type="submission" date="2020-11" db="EMBL/GenBank/DDBJ databases">
        <authorList>
            <person name="McCartney M.A."/>
            <person name="Auch B."/>
            <person name="Kono T."/>
            <person name="Mallez S."/>
            <person name="Becker A."/>
            <person name="Gohl D.M."/>
            <person name="Silverstein K.A.T."/>
            <person name="Koren S."/>
            <person name="Bechman K.B."/>
            <person name="Herman A."/>
            <person name="Abrahante J.E."/>
            <person name="Garbe J."/>
        </authorList>
    </citation>
    <scope>NUCLEOTIDE SEQUENCE</scope>
    <source>
        <strain evidence="1">Duluth1</strain>
        <tissue evidence="1">Whole animal</tissue>
    </source>
</reference>
<accession>A0A9D4JHB0</accession>
<dbReference type="EMBL" id="JAIWYP010000006">
    <property type="protein sequence ID" value="KAH3812676.1"/>
    <property type="molecule type" value="Genomic_DNA"/>
</dbReference>
<reference evidence="1" key="1">
    <citation type="journal article" date="2019" name="bioRxiv">
        <title>The Genome of the Zebra Mussel, Dreissena polymorpha: A Resource for Invasive Species Research.</title>
        <authorList>
            <person name="McCartney M.A."/>
            <person name="Auch B."/>
            <person name="Kono T."/>
            <person name="Mallez S."/>
            <person name="Zhang Y."/>
            <person name="Obille A."/>
            <person name="Becker A."/>
            <person name="Abrahante J.E."/>
            <person name="Garbe J."/>
            <person name="Badalamenti J.P."/>
            <person name="Herman A."/>
            <person name="Mangelson H."/>
            <person name="Liachko I."/>
            <person name="Sullivan S."/>
            <person name="Sone E.D."/>
            <person name="Koren S."/>
            <person name="Silverstein K.A.T."/>
            <person name="Beckman K.B."/>
            <person name="Gohl D.M."/>
        </authorList>
    </citation>
    <scope>NUCLEOTIDE SEQUENCE</scope>
    <source>
        <strain evidence="1">Duluth1</strain>
        <tissue evidence="1">Whole animal</tissue>
    </source>
</reference>
<evidence type="ECO:0000313" key="1">
    <source>
        <dbReference type="EMBL" id="KAH3812676.1"/>
    </source>
</evidence>
<evidence type="ECO:0000313" key="2">
    <source>
        <dbReference type="Proteomes" id="UP000828390"/>
    </source>
</evidence>
<comment type="caution">
    <text evidence="1">The sequence shown here is derived from an EMBL/GenBank/DDBJ whole genome shotgun (WGS) entry which is preliminary data.</text>
</comment>
<sequence length="83" mass="8788">MWAVSPEMCFLTACKAGARGKCSGKPGGNPVSGTGCSSGLPLSIADEDCLTISNSIPFKTPFYAIVRRPFFKLVSSMNVIVRD</sequence>
<gene>
    <name evidence="1" type="ORF">DPMN_141114</name>
</gene>
<dbReference type="Proteomes" id="UP000828390">
    <property type="component" value="Unassembled WGS sequence"/>
</dbReference>
<proteinExistence type="predicted"/>
<keyword evidence="2" id="KW-1185">Reference proteome</keyword>
<protein>
    <submittedName>
        <fullName evidence="1">Uncharacterized protein</fullName>
    </submittedName>
</protein>
<organism evidence="1 2">
    <name type="scientific">Dreissena polymorpha</name>
    <name type="common">Zebra mussel</name>
    <name type="synonym">Mytilus polymorpha</name>
    <dbReference type="NCBI Taxonomy" id="45954"/>
    <lineage>
        <taxon>Eukaryota</taxon>
        <taxon>Metazoa</taxon>
        <taxon>Spiralia</taxon>
        <taxon>Lophotrochozoa</taxon>
        <taxon>Mollusca</taxon>
        <taxon>Bivalvia</taxon>
        <taxon>Autobranchia</taxon>
        <taxon>Heteroconchia</taxon>
        <taxon>Euheterodonta</taxon>
        <taxon>Imparidentia</taxon>
        <taxon>Neoheterodontei</taxon>
        <taxon>Myida</taxon>
        <taxon>Dreissenoidea</taxon>
        <taxon>Dreissenidae</taxon>
        <taxon>Dreissena</taxon>
    </lineage>
</organism>
<dbReference type="AlphaFoldDB" id="A0A9D4JHB0"/>
<name>A0A9D4JHB0_DREPO</name>